<name>A8MBL1_CALMQ</name>
<keyword evidence="2" id="KW-1185">Reference proteome</keyword>
<dbReference type="InterPro" id="IPR008914">
    <property type="entry name" value="PEBP"/>
</dbReference>
<dbReference type="CDD" id="cd00865">
    <property type="entry name" value="PEBP_bact_arch"/>
    <property type="match status" value="1"/>
</dbReference>
<dbReference type="eggNOG" id="arCOG04702">
    <property type="taxonomic scope" value="Archaea"/>
</dbReference>
<dbReference type="OrthoDB" id="28720at2157"/>
<evidence type="ECO:0000313" key="1">
    <source>
        <dbReference type="EMBL" id="ABW02744.1"/>
    </source>
</evidence>
<dbReference type="InterPro" id="IPR036610">
    <property type="entry name" value="PEBP-like_sf"/>
</dbReference>
<dbReference type="STRING" id="397948.Cmaq_1927"/>
<dbReference type="NCBIfam" id="TIGR00481">
    <property type="entry name" value="YbhB/YbcL family Raf kinase inhibitor-like protein"/>
    <property type="match status" value="1"/>
</dbReference>
<evidence type="ECO:0000313" key="2">
    <source>
        <dbReference type="Proteomes" id="UP000001137"/>
    </source>
</evidence>
<dbReference type="Gene3D" id="3.90.280.10">
    <property type="entry name" value="PEBP-like"/>
    <property type="match status" value="1"/>
</dbReference>
<dbReference type="Proteomes" id="UP000001137">
    <property type="component" value="Chromosome"/>
</dbReference>
<protein>
    <submittedName>
        <fullName evidence="1">PEBP family protein</fullName>
    </submittedName>
</protein>
<dbReference type="RefSeq" id="WP_012186963.1">
    <property type="nucleotide sequence ID" value="NC_009954.1"/>
</dbReference>
<gene>
    <name evidence="1" type="ordered locus">Cmaq_1927</name>
</gene>
<dbReference type="GeneID" id="5708851"/>
<proteinExistence type="predicted"/>
<sequence length="154" mass="17359">MRIESPAFRNEDTIPVKYTCDGDDVSPALRWFDPPPNVKGFVLIMEDPDAPMGTFTHWILYNIPPSLSELPENIPKRPEVQGIGMQGVNDFGRIGYGGPCPPKTHPPHRYYFRLYALDSMLNLKPGAGLSEVKRAMNGHVIAEAYVMGRYGRRR</sequence>
<dbReference type="PANTHER" id="PTHR30289:SF1">
    <property type="entry name" value="PEBP (PHOSPHATIDYLETHANOLAMINE-BINDING PROTEIN) FAMILY PROTEIN"/>
    <property type="match status" value="1"/>
</dbReference>
<dbReference type="AlphaFoldDB" id="A8MBL1"/>
<dbReference type="Pfam" id="PF01161">
    <property type="entry name" value="PBP"/>
    <property type="match status" value="1"/>
</dbReference>
<dbReference type="SUPFAM" id="SSF49777">
    <property type="entry name" value="PEBP-like"/>
    <property type="match status" value="1"/>
</dbReference>
<dbReference type="InterPro" id="IPR005247">
    <property type="entry name" value="YbhB_YbcL/LppC-like"/>
</dbReference>
<dbReference type="EMBL" id="CP000852">
    <property type="protein sequence ID" value="ABW02744.1"/>
    <property type="molecule type" value="Genomic_DNA"/>
</dbReference>
<accession>A8MBL1</accession>
<reference evidence="1 2" key="1">
    <citation type="submission" date="2007-10" db="EMBL/GenBank/DDBJ databases">
        <title>Complete sequence of Caldivirga maquilingensis IC-167.</title>
        <authorList>
            <consortium name="US DOE Joint Genome Institute"/>
            <person name="Copeland A."/>
            <person name="Lucas S."/>
            <person name="Lapidus A."/>
            <person name="Barry K."/>
            <person name="Glavina del Rio T."/>
            <person name="Dalin E."/>
            <person name="Tice H."/>
            <person name="Pitluck S."/>
            <person name="Saunders E."/>
            <person name="Brettin T."/>
            <person name="Bruce D."/>
            <person name="Detter J.C."/>
            <person name="Han C."/>
            <person name="Schmutz J."/>
            <person name="Larimer F."/>
            <person name="Land M."/>
            <person name="Hauser L."/>
            <person name="Kyrpides N."/>
            <person name="Ivanova N."/>
            <person name="Biddle J.F."/>
            <person name="Zhang Z."/>
            <person name="Fitz-Gibbon S.T."/>
            <person name="Lowe T.M."/>
            <person name="Saltikov C."/>
            <person name="House C.H."/>
            <person name="Richardson P."/>
        </authorList>
    </citation>
    <scope>NUCLEOTIDE SEQUENCE [LARGE SCALE GENOMIC DNA]</scope>
    <source>
        <strain evidence="2">ATCC 700844 / DSM 13496 / JCM 10307 / IC-167</strain>
    </source>
</reference>
<dbReference type="HOGENOM" id="CLU_083918_3_2_2"/>
<dbReference type="KEGG" id="cma:Cmaq_1927"/>
<organism evidence="1 2">
    <name type="scientific">Caldivirga maquilingensis (strain ATCC 700844 / DSM 13496 / JCM 10307 / IC-167)</name>
    <dbReference type="NCBI Taxonomy" id="397948"/>
    <lineage>
        <taxon>Archaea</taxon>
        <taxon>Thermoproteota</taxon>
        <taxon>Thermoprotei</taxon>
        <taxon>Thermoproteales</taxon>
        <taxon>Thermoproteaceae</taxon>
        <taxon>Caldivirga</taxon>
    </lineage>
</organism>
<dbReference type="PANTHER" id="PTHR30289">
    <property type="entry name" value="UNCHARACTERIZED PROTEIN YBCL-RELATED"/>
    <property type="match status" value="1"/>
</dbReference>